<evidence type="ECO:0000313" key="5">
    <source>
        <dbReference type="EMBL" id="MFC3961031.1"/>
    </source>
</evidence>
<dbReference type="Gene3D" id="1.10.600.10">
    <property type="entry name" value="Farnesyl Diphosphate Synthase"/>
    <property type="match status" value="1"/>
</dbReference>
<keyword evidence="3" id="KW-0460">Magnesium</keyword>
<dbReference type="CDD" id="cd00685">
    <property type="entry name" value="Trans_IPPS_HT"/>
    <property type="match status" value="1"/>
</dbReference>
<proteinExistence type="inferred from homology"/>
<sequence length="334" mass="35334">MTVLSHPVQPILARTRQQLLPVLSAAIDRLDGPLRHMCGYQLGLLELDGTPTGRLDGKLLRPAFTLLCADATGARTADVLPAAAAVELLHNACLVHDDVMDRDLLRRHRPTVWAHFGIGEAILAGDALIGLAFEVLADREHPAARAALSHLAVTLRQLGQGQERDLRASAETEVSVADCLATFAGKTGSLFGCACRFGALFGPAGAEAERFDRFGTDLGIAFQLADDLLDIWSDTAVTGKPASDLRARRKSAPVVYALAASSELRDIYATDAEFDDATTARVIALIEATGARAWTEGEASARTRAAWGEIDGLALDPAARGELAQLAAAILEAG</sequence>
<keyword evidence="4" id="KW-0808">Transferase</keyword>
<dbReference type="PROSITE" id="PS00444">
    <property type="entry name" value="POLYPRENYL_SYNTHASE_2"/>
    <property type="match status" value="1"/>
</dbReference>
<evidence type="ECO:0000256" key="3">
    <source>
        <dbReference type="ARBA" id="ARBA00022842"/>
    </source>
</evidence>
<dbReference type="EMBL" id="JBHSAX010000003">
    <property type="protein sequence ID" value="MFC3961031.1"/>
    <property type="molecule type" value="Genomic_DNA"/>
</dbReference>
<name>A0ABV8DM48_9NOCA</name>
<evidence type="ECO:0000256" key="1">
    <source>
        <dbReference type="ARBA" id="ARBA00005128"/>
    </source>
</evidence>
<gene>
    <name evidence="5" type="ORF">ACFO0B_03400</name>
</gene>
<keyword evidence="2" id="KW-0479">Metal-binding</keyword>
<evidence type="ECO:0000313" key="6">
    <source>
        <dbReference type="Proteomes" id="UP001595696"/>
    </source>
</evidence>
<dbReference type="SUPFAM" id="SSF48576">
    <property type="entry name" value="Terpenoid synthases"/>
    <property type="match status" value="1"/>
</dbReference>
<comment type="similarity">
    <text evidence="4">Belongs to the FPP/GGPP synthase family.</text>
</comment>
<evidence type="ECO:0000256" key="4">
    <source>
        <dbReference type="RuleBase" id="RU004466"/>
    </source>
</evidence>
<comment type="pathway">
    <text evidence="1">Isoprenoid biosynthesis.</text>
</comment>
<evidence type="ECO:0000256" key="2">
    <source>
        <dbReference type="ARBA" id="ARBA00022723"/>
    </source>
</evidence>
<dbReference type="Pfam" id="PF00348">
    <property type="entry name" value="polyprenyl_synt"/>
    <property type="match status" value="1"/>
</dbReference>
<dbReference type="InterPro" id="IPR008949">
    <property type="entry name" value="Isoprenoid_synthase_dom_sf"/>
</dbReference>
<dbReference type="Proteomes" id="UP001595696">
    <property type="component" value="Unassembled WGS sequence"/>
</dbReference>
<reference evidence="6" key="1">
    <citation type="journal article" date="2019" name="Int. J. Syst. Evol. Microbiol.">
        <title>The Global Catalogue of Microorganisms (GCM) 10K type strain sequencing project: providing services to taxonomists for standard genome sequencing and annotation.</title>
        <authorList>
            <consortium name="The Broad Institute Genomics Platform"/>
            <consortium name="The Broad Institute Genome Sequencing Center for Infectious Disease"/>
            <person name="Wu L."/>
            <person name="Ma J."/>
        </authorList>
    </citation>
    <scope>NUCLEOTIDE SEQUENCE [LARGE SCALE GENOMIC DNA]</scope>
    <source>
        <strain evidence="6">CGMCC 4.7330</strain>
    </source>
</reference>
<dbReference type="PANTHER" id="PTHR12001">
    <property type="entry name" value="GERANYLGERANYL PYROPHOSPHATE SYNTHASE"/>
    <property type="match status" value="1"/>
</dbReference>
<dbReference type="InterPro" id="IPR033749">
    <property type="entry name" value="Polyprenyl_synt_CS"/>
</dbReference>
<accession>A0ABV8DM48</accession>
<keyword evidence="6" id="KW-1185">Reference proteome</keyword>
<comment type="caution">
    <text evidence="5">The sequence shown here is derived from an EMBL/GenBank/DDBJ whole genome shotgun (WGS) entry which is preliminary data.</text>
</comment>
<organism evidence="5 6">
    <name type="scientific">Nocardia jiangsuensis</name>
    <dbReference type="NCBI Taxonomy" id="1691563"/>
    <lineage>
        <taxon>Bacteria</taxon>
        <taxon>Bacillati</taxon>
        <taxon>Actinomycetota</taxon>
        <taxon>Actinomycetes</taxon>
        <taxon>Mycobacteriales</taxon>
        <taxon>Nocardiaceae</taxon>
        <taxon>Nocardia</taxon>
    </lineage>
</organism>
<dbReference type="RefSeq" id="WP_378610792.1">
    <property type="nucleotide sequence ID" value="NZ_JBHSAX010000003.1"/>
</dbReference>
<dbReference type="SFLD" id="SFLDS00005">
    <property type="entry name" value="Isoprenoid_Synthase_Type_I"/>
    <property type="match status" value="1"/>
</dbReference>
<protein>
    <submittedName>
        <fullName evidence="5">Polyprenyl synthetase family protein</fullName>
    </submittedName>
</protein>
<dbReference type="PROSITE" id="PS00723">
    <property type="entry name" value="POLYPRENYL_SYNTHASE_1"/>
    <property type="match status" value="1"/>
</dbReference>
<dbReference type="PANTHER" id="PTHR12001:SF86">
    <property type="entry name" value="GERANYLGERANYL DIPHOSPHATE SYNTHASE"/>
    <property type="match status" value="1"/>
</dbReference>
<dbReference type="InterPro" id="IPR000092">
    <property type="entry name" value="Polyprenyl_synt"/>
</dbReference>